<proteinExistence type="predicted"/>
<dbReference type="EMBL" id="MH271292">
    <property type="protein sequence ID" value="AWY04508.1"/>
    <property type="molecule type" value="Genomic_DNA"/>
</dbReference>
<dbReference type="SUPFAM" id="SSF51971">
    <property type="entry name" value="Nucleotide-binding domain"/>
    <property type="match status" value="1"/>
</dbReference>
<evidence type="ECO:0000313" key="1">
    <source>
        <dbReference type="EMBL" id="AWY04508.1"/>
    </source>
</evidence>
<gene>
    <name evidence="1" type="primary">52</name>
    <name evidence="1" type="ORF">SEA_ANNASERENA_52</name>
</gene>
<evidence type="ECO:0000313" key="2">
    <source>
        <dbReference type="Proteomes" id="UP000251068"/>
    </source>
</evidence>
<sequence>MTRVAILGCGPAGMFAAHACAQQGIEPDIFSKNRKSHMHGAQYLQDEIPGLTGEPFKVKTILRGTVDGYRDKVYRDPSYVPGKLNHGMEGYFQAWDIREAYDRAWNRYSKFVQDVDLAANPWMLDVIEDDTYDLVVSTIPAPLLCREPNHHFESAFIWSTDYIKAEQSEFQGPGDTWLDNVVVYSGDPDDWWVRQSRIHGWENTEFPHDREPKGYQGKVFEVEKPLSTTCDCFPTFLREGRYGRWEKGVLSQEGYTHTLEHLQKVNAR</sequence>
<dbReference type="Proteomes" id="UP000251068">
    <property type="component" value="Segment"/>
</dbReference>
<reference evidence="1 2" key="1">
    <citation type="submission" date="2018-04" db="EMBL/GenBank/DDBJ databases">
        <authorList>
            <person name="Harrington T."/>
            <person name="Washburn E."/>
            <person name="Bricker J."/>
            <person name="McKinney A."/>
            <person name="Betsko A.J."/>
            <person name="Garlena R.A."/>
            <person name="Russell D.A."/>
            <person name="Pope W.A."/>
            <person name="Jacobs-Sera D."/>
            <person name="Hatfull G.F."/>
        </authorList>
    </citation>
    <scope>NUCLEOTIDE SEQUENCE [LARGE SCALE GENOMIC DNA]</scope>
</reference>
<dbReference type="InterPro" id="IPR036188">
    <property type="entry name" value="FAD/NAD-bd_sf"/>
</dbReference>
<protein>
    <submittedName>
        <fullName evidence="1">Uncharacterized protein</fullName>
    </submittedName>
</protein>
<accession>A0A2Z4Q4Q0</accession>
<name>A0A2Z4Q4Q0_9CAUD</name>
<organism evidence="1 2">
    <name type="scientific">Microbacterium phage AnnaSerena</name>
    <dbReference type="NCBI Taxonomy" id="2201432"/>
    <lineage>
        <taxon>Viruses</taxon>
        <taxon>Duplodnaviria</taxon>
        <taxon>Heunggongvirae</taxon>
        <taxon>Uroviricota</taxon>
        <taxon>Caudoviricetes</taxon>
        <taxon>Krampusvirus</taxon>
        <taxon>Krampusvirus krampus</taxon>
    </lineage>
</organism>
<dbReference type="Gene3D" id="3.50.50.60">
    <property type="entry name" value="FAD/NAD(P)-binding domain"/>
    <property type="match status" value="1"/>
</dbReference>